<dbReference type="AlphaFoldDB" id="A0A1X7GHN6"/>
<reference evidence="2" key="1">
    <citation type="submission" date="2017-04" db="EMBL/GenBank/DDBJ databases">
        <authorList>
            <person name="Varghese N."/>
            <person name="Submissions S."/>
        </authorList>
    </citation>
    <scope>NUCLEOTIDE SEQUENCE [LARGE SCALE GENOMIC DNA]</scope>
    <source>
        <strain evidence="2">B4P</strain>
    </source>
</reference>
<proteinExistence type="predicted"/>
<keyword evidence="2" id="KW-1185">Reference proteome</keyword>
<gene>
    <name evidence="1" type="ORF">SAMN02982989_3859</name>
</gene>
<dbReference type="Proteomes" id="UP000192903">
    <property type="component" value="Unassembled WGS sequence"/>
</dbReference>
<evidence type="ECO:0000313" key="1">
    <source>
        <dbReference type="EMBL" id="SMF69862.1"/>
    </source>
</evidence>
<protein>
    <submittedName>
        <fullName evidence="1">Predicted DNA binding protein, CopG/RHH family</fullName>
    </submittedName>
</protein>
<dbReference type="InterPro" id="IPR022148">
    <property type="entry name" value="CopG_antitoxin"/>
</dbReference>
<sequence>MAEELSEDEIIALSETDGWAPVGDLDGRRRFWQEAARNTIEGKRQRISISIPERDLARLKAKALEEGMPYQTLINSILHKYVS</sequence>
<dbReference type="STRING" id="464029.SAMN02982989_3859"/>
<dbReference type="Pfam" id="PF12441">
    <property type="entry name" value="CopG_antitoxin"/>
    <property type="match status" value="1"/>
</dbReference>
<organism evidence="1 2">
    <name type="scientific">Xaviernesmea oryzae</name>
    <dbReference type="NCBI Taxonomy" id="464029"/>
    <lineage>
        <taxon>Bacteria</taxon>
        <taxon>Pseudomonadati</taxon>
        <taxon>Pseudomonadota</taxon>
        <taxon>Alphaproteobacteria</taxon>
        <taxon>Hyphomicrobiales</taxon>
        <taxon>Rhizobiaceae</taxon>
        <taxon>Rhizobium/Agrobacterium group</taxon>
        <taxon>Xaviernesmea</taxon>
    </lineage>
</organism>
<accession>A0A1X7GHN6</accession>
<name>A0A1X7GHN6_9HYPH</name>
<evidence type="ECO:0000313" key="2">
    <source>
        <dbReference type="Proteomes" id="UP000192903"/>
    </source>
</evidence>
<dbReference type="EMBL" id="FXAF01000011">
    <property type="protein sequence ID" value="SMF69862.1"/>
    <property type="molecule type" value="Genomic_DNA"/>
</dbReference>